<feature type="domain" description="RZ-type" evidence="8">
    <location>
        <begin position="117"/>
        <end position="197"/>
    </location>
</feature>
<evidence type="ECO:0000256" key="4">
    <source>
        <dbReference type="ARBA" id="ARBA00022771"/>
    </source>
</evidence>
<organism evidence="9 10">
    <name type="scientific">Fusarium musae</name>
    <dbReference type="NCBI Taxonomy" id="1042133"/>
    <lineage>
        <taxon>Eukaryota</taxon>
        <taxon>Fungi</taxon>
        <taxon>Dikarya</taxon>
        <taxon>Ascomycota</taxon>
        <taxon>Pezizomycotina</taxon>
        <taxon>Sordariomycetes</taxon>
        <taxon>Hypocreomycetidae</taxon>
        <taxon>Hypocreales</taxon>
        <taxon>Nectriaceae</taxon>
        <taxon>Fusarium</taxon>
    </lineage>
</organism>
<evidence type="ECO:0000313" key="9">
    <source>
        <dbReference type="EMBL" id="KAG9508204.1"/>
    </source>
</evidence>
<keyword evidence="4" id="KW-0863">Zinc-finger</keyword>
<dbReference type="KEGG" id="fmu:J7337_001767"/>
<dbReference type="InterPro" id="IPR046439">
    <property type="entry name" value="ZF_RZ_dom"/>
</dbReference>
<keyword evidence="5" id="KW-0862">Zinc</keyword>
<evidence type="ECO:0000313" key="10">
    <source>
        <dbReference type="Proteomes" id="UP000827133"/>
    </source>
</evidence>
<dbReference type="GeneID" id="68309624"/>
<keyword evidence="3" id="KW-0479">Metal-binding</keyword>
<keyword evidence="10" id="KW-1185">Reference proteome</keyword>
<dbReference type="Pfam" id="PF20173">
    <property type="entry name" value="ZnF_RZ-type"/>
    <property type="match status" value="1"/>
</dbReference>
<dbReference type="Proteomes" id="UP000827133">
    <property type="component" value="Unassembled WGS sequence"/>
</dbReference>
<evidence type="ECO:0000256" key="3">
    <source>
        <dbReference type="ARBA" id="ARBA00022723"/>
    </source>
</evidence>
<dbReference type="EMBL" id="JAHBCI010000001">
    <property type="protein sequence ID" value="KAG9508204.1"/>
    <property type="molecule type" value="Genomic_DNA"/>
</dbReference>
<evidence type="ECO:0000259" key="8">
    <source>
        <dbReference type="PROSITE" id="PS51981"/>
    </source>
</evidence>
<protein>
    <recommendedName>
        <fullName evidence="8">RZ-type domain-containing protein</fullName>
    </recommendedName>
</protein>
<keyword evidence="6" id="KW-0391">Immunity</keyword>
<evidence type="ECO:0000256" key="5">
    <source>
        <dbReference type="ARBA" id="ARBA00022833"/>
    </source>
</evidence>
<feature type="region of interest" description="Disordered" evidence="7">
    <location>
        <begin position="55"/>
        <end position="75"/>
    </location>
</feature>
<gene>
    <name evidence="9" type="ORF">J7337_001767</name>
</gene>
<dbReference type="AlphaFoldDB" id="A0A9P8IW93"/>
<reference evidence="9" key="1">
    <citation type="journal article" date="2021" name="Mol. Plant Microbe Interact.">
        <title>Telomere to telomere genome assembly of Fusarium musae F31, causal agent of crown rot disease of banana.</title>
        <authorList>
            <person name="Degradi L."/>
            <person name="Tava V."/>
            <person name="Kunova A."/>
            <person name="Cortesi P."/>
            <person name="Saracchi M."/>
            <person name="Pasquali M."/>
        </authorList>
    </citation>
    <scope>NUCLEOTIDE SEQUENCE</scope>
    <source>
        <strain evidence="9">F31</strain>
    </source>
</reference>
<proteinExistence type="predicted"/>
<keyword evidence="2" id="KW-0963">Cytoplasm</keyword>
<dbReference type="GO" id="GO:0005737">
    <property type="term" value="C:cytoplasm"/>
    <property type="evidence" value="ECO:0007669"/>
    <property type="project" value="UniProtKB-SubCell"/>
</dbReference>
<evidence type="ECO:0000256" key="1">
    <source>
        <dbReference type="ARBA" id="ARBA00004496"/>
    </source>
</evidence>
<accession>A0A9P8IW93</accession>
<dbReference type="RefSeq" id="XP_044687203.1">
    <property type="nucleotide sequence ID" value="XM_044819501.1"/>
</dbReference>
<name>A0A9P8IW93_9HYPO</name>
<evidence type="ECO:0000256" key="6">
    <source>
        <dbReference type="ARBA" id="ARBA00022859"/>
    </source>
</evidence>
<comment type="subcellular location">
    <subcellularLocation>
        <location evidence="1">Cytoplasm</location>
    </subcellularLocation>
</comment>
<dbReference type="PROSITE" id="PS51981">
    <property type="entry name" value="ZF_RZ"/>
    <property type="match status" value="1"/>
</dbReference>
<comment type="caution">
    <text evidence="9">The sequence shown here is derived from an EMBL/GenBank/DDBJ whole genome shotgun (WGS) entry which is preliminary data.</text>
</comment>
<dbReference type="GO" id="GO:0008270">
    <property type="term" value="F:zinc ion binding"/>
    <property type="evidence" value="ECO:0007669"/>
    <property type="project" value="UniProtKB-KW"/>
</dbReference>
<sequence>MNGWKLHENALSLPVVDKWFKACKELMEDANEEKLPRIFIVAVLAFAKVAGASTWTRKQPKGESDSSSGNGDEKHVATARGLLSTALESCSKIADGETLKKRVQDTMELYDPKYEKTTPEELAAIRSAMVSGPQGMATNSGHRYNCVNGHPFAVGDCGMPMEEARCPEYGERIGGSRHRPVDGVTRAEEFVGGRLPELI</sequence>
<dbReference type="GO" id="GO:0002376">
    <property type="term" value="P:immune system process"/>
    <property type="evidence" value="ECO:0007669"/>
    <property type="project" value="UniProtKB-KW"/>
</dbReference>
<evidence type="ECO:0000256" key="7">
    <source>
        <dbReference type="SAM" id="MobiDB-lite"/>
    </source>
</evidence>
<evidence type="ECO:0000256" key="2">
    <source>
        <dbReference type="ARBA" id="ARBA00022490"/>
    </source>
</evidence>